<dbReference type="Proteomes" id="UP000027135">
    <property type="component" value="Unassembled WGS sequence"/>
</dbReference>
<evidence type="ECO:0000313" key="1">
    <source>
        <dbReference type="EMBL" id="KDR11970.1"/>
    </source>
</evidence>
<reference evidence="1 2" key="1">
    <citation type="journal article" date="2014" name="Nat. Commun.">
        <title>Molecular traces of alternative social organization in a termite genome.</title>
        <authorList>
            <person name="Terrapon N."/>
            <person name="Li C."/>
            <person name="Robertson H.M."/>
            <person name="Ji L."/>
            <person name="Meng X."/>
            <person name="Booth W."/>
            <person name="Chen Z."/>
            <person name="Childers C.P."/>
            <person name="Glastad K.M."/>
            <person name="Gokhale K."/>
            <person name="Gowin J."/>
            <person name="Gronenberg W."/>
            <person name="Hermansen R.A."/>
            <person name="Hu H."/>
            <person name="Hunt B.G."/>
            <person name="Huylmans A.K."/>
            <person name="Khalil S.M."/>
            <person name="Mitchell R.D."/>
            <person name="Munoz-Torres M.C."/>
            <person name="Mustard J.A."/>
            <person name="Pan H."/>
            <person name="Reese J.T."/>
            <person name="Scharf M.E."/>
            <person name="Sun F."/>
            <person name="Vogel H."/>
            <person name="Xiao J."/>
            <person name="Yang W."/>
            <person name="Yang Z."/>
            <person name="Yang Z."/>
            <person name="Zhou J."/>
            <person name="Zhu J."/>
            <person name="Brent C.S."/>
            <person name="Elsik C.G."/>
            <person name="Goodisman M.A."/>
            <person name="Liberles D.A."/>
            <person name="Roe R.M."/>
            <person name="Vargo E.L."/>
            <person name="Vilcinskas A."/>
            <person name="Wang J."/>
            <person name="Bornberg-Bauer E."/>
            <person name="Korb J."/>
            <person name="Zhang G."/>
            <person name="Liebig J."/>
        </authorList>
    </citation>
    <scope>NUCLEOTIDE SEQUENCE [LARGE SCALE GENOMIC DNA]</scope>
    <source>
        <tissue evidence="1">Whole organism</tissue>
    </source>
</reference>
<dbReference type="EMBL" id="KK853055">
    <property type="protein sequence ID" value="KDR11970.1"/>
    <property type="molecule type" value="Genomic_DNA"/>
</dbReference>
<keyword evidence="2" id="KW-1185">Reference proteome</keyword>
<organism evidence="1 2">
    <name type="scientific">Zootermopsis nevadensis</name>
    <name type="common">Dampwood termite</name>
    <dbReference type="NCBI Taxonomy" id="136037"/>
    <lineage>
        <taxon>Eukaryota</taxon>
        <taxon>Metazoa</taxon>
        <taxon>Ecdysozoa</taxon>
        <taxon>Arthropoda</taxon>
        <taxon>Hexapoda</taxon>
        <taxon>Insecta</taxon>
        <taxon>Pterygota</taxon>
        <taxon>Neoptera</taxon>
        <taxon>Polyneoptera</taxon>
        <taxon>Dictyoptera</taxon>
        <taxon>Blattodea</taxon>
        <taxon>Blattoidea</taxon>
        <taxon>Termitoidae</taxon>
        <taxon>Termopsidae</taxon>
        <taxon>Zootermopsis</taxon>
    </lineage>
</organism>
<sequence>MQIMKSSHPLDVGQLHIKILLHPAKLSLAVKVFIKTLTSYSSLSASLHHSHLTNFRILFLHTEVRTHERSVCRSVTL</sequence>
<gene>
    <name evidence="1" type="ORF">L798_13624</name>
</gene>
<accession>A0A067QSY1</accession>
<name>A0A067QSY1_ZOONE</name>
<dbReference type="InParanoid" id="A0A067QSY1"/>
<protein>
    <submittedName>
        <fullName evidence="1">Uncharacterized protein</fullName>
    </submittedName>
</protein>
<proteinExistence type="predicted"/>
<evidence type="ECO:0000313" key="2">
    <source>
        <dbReference type="Proteomes" id="UP000027135"/>
    </source>
</evidence>
<dbReference type="AlphaFoldDB" id="A0A067QSY1"/>